<evidence type="ECO:0000256" key="4">
    <source>
        <dbReference type="ARBA" id="ARBA00022532"/>
    </source>
</evidence>
<dbReference type="FunFam" id="1.20.1220.12:FF:000001">
    <property type="entry name" value="Malate synthase"/>
    <property type="match status" value="1"/>
</dbReference>
<feature type="domain" description="Malate synthase N-terminal" evidence="11">
    <location>
        <begin position="10"/>
        <end position="73"/>
    </location>
</feature>
<evidence type="ECO:0000256" key="9">
    <source>
        <dbReference type="RuleBase" id="RU000555"/>
    </source>
</evidence>
<dbReference type="InterPro" id="IPR006252">
    <property type="entry name" value="Malate_synthA"/>
</dbReference>
<evidence type="ECO:0000313" key="14">
    <source>
        <dbReference type="Proteomes" id="UP001151071"/>
    </source>
</evidence>
<dbReference type="Gene3D" id="3.20.20.360">
    <property type="entry name" value="Malate synthase, domain 3"/>
    <property type="match status" value="1"/>
</dbReference>
<feature type="active site" description="Proton acceptor" evidence="8">
    <location>
        <position position="168"/>
    </location>
</feature>
<evidence type="ECO:0000256" key="3">
    <source>
        <dbReference type="ARBA" id="ARBA00022435"/>
    </source>
</evidence>
<accession>A0A9X3TQ33</accession>
<evidence type="ECO:0000256" key="1">
    <source>
        <dbReference type="ARBA" id="ARBA00006394"/>
    </source>
</evidence>
<dbReference type="AlphaFoldDB" id="A0A9X3TQ33"/>
<dbReference type="Pfam" id="PF01274">
    <property type="entry name" value="MS_TIM-barrel"/>
    <property type="match status" value="1"/>
</dbReference>
<protein>
    <recommendedName>
        <fullName evidence="7 9">Malate synthase</fullName>
        <ecNumber evidence="2 9">2.3.3.9</ecNumber>
    </recommendedName>
</protein>
<dbReference type="InterPro" id="IPR048355">
    <property type="entry name" value="MS_C"/>
</dbReference>
<dbReference type="EC" id="2.3.3.9" evidence="2 9"/>
<dbReference type="Pfam" id="PF20659">
    <property type="entry name" value="MS_C"/>
    <property type="match status" value="1"/>
</dbReference>
<evidence type="ECO:0000256" key="7">
    <source>
        <dbReference type="ARBA" id="ARBA00068441"/>
    </source>
</evidence>
<dbReference type="InterPro" id="IPR046363">
    <property type="entry name" value="MS_N_TIM-barrel_dom"/>
</dbReference>
<organism evidence="13 14">
    <name type="scientific">Brevibacillus thermoruber</name>
    <dbReference type="NCBI Taxonomy" id="33942"/>
    <lineage>
        <taxon>Bacteria</taxon>
        <taxon>Bacillati</taxon>
        <taxon>Bacillota</taxon>
        <taxon>Bacilli</taxon>
        <taxon>Bacillales</taxon>
        <taxon>Paenibacillaceae</taxon>
        <taxon>Brevibacillus</taxon>
    </lineage>
</organism>
<evidence type="ECO:0000256" key="8">
    <source>
        <dbReference type="PIRSR" id="PIRSR001363-1"/>
    </source>
</evidence>
<proteinExistence type="inferred from homology"/>
<gene>
    <name evidence="13" type="primary">aceB</name>
    <name evidence="13" type="ORF">O3V59_06235</name>
</gene>
<dbReference type="GO" id="GO:0006097">
    <property type="term" value="P:glyoxylate cycle"/>
    <property type="evidence" value="ECO:0007669"/>
    <property type="project" value="UniProtKB-KW"/>
</dbReference>
<dbReference type="InterPro" id="IPR044856">
    <property type="entry name" value="Malate_synth_C_sf"/>
</dbReference>
<dbReference type="InterPro" id="IPR011076">
    <property type="entry name" value="Malate_synth_sf"/>
</dbReference>
<dbReference type="PIRSF" id="PIRSF001363">
    <property type="entry name" value="Malate_synth"/>
    <property type="match status" value="1"/>
</dbReference>
<dbReference type="FunFam" id="3.20.20.360:FF:000001">
    <property type="entry name" value="Malate synthase"/>
    <property type="match status" value="1"/>
</dbReference>
<name>A0A9X3TQ33_9BACL</name>
<dbReference type="CDD" id="cd00727">
    <property type="entry name" value="malate_synt_A"/>
    <property type="match status" value="1"/>
</dbReference>
<feature type="domain" description="Malate synthase TIM barrel" evidence="10">
    <location>
        <begin position="164"/>
        <end position="408"/>
    </location>
</feature>
<dbReference type="Pfam" id="PF20656">
    <property type="entry name" value="MS_N"/>
    <property type="match status" value="1"/>
</dbReference>
<feature type="active site" description="Proton donor" evidence="8">
    <location>
        <position position="448"/>
    </location>
</feature>
<evidence type="ECO:0000259" key="11">
    <source>
        <dbReference type="Pfam" id="PF20656"/>
    </source>
</evidence>
<comment type="similarity">
    <text evidence="1 9">Belongs to the malate synthase family.</text>
</comment>
<reference evidence="13" key="1">
    <citation type="submission" date="2022-12" db="EMBL/GenBank/DDBJ databases">
        <title>Draft genome sequence of the thermophilic strain Brevibacillus thermoruber HT42, isolated from Los Humeros, Puebla, Mexico, with biotechnological potential.</title>
        <authorList>
            <person name="Lara Sanchez J."/>
            <person name="Solis Palacios R."/>
            <person name="Bustos Baena A.S."/>
            <person name="Ruz Baez A.E."/>
            <person name="Espinosa Luna G."/>
            <person name="Oliart Ros R.M."/>
        </authorList>
    </citation>
    <scope>NUCLEOTIDE SEQUENCE</scope>
    <source>
        <strain evidence="13">HT42</strain>
    </source>
</reference>
<dbReference type="GO" id="GO:0005737">
    <property type="term" value="C:cytoplasm"/>
    <property type="evidence" value="ECO:0007669"/>
    <property type="project" value="TreeGrafter"/>
</dbReference>
<dbReference type="PANTHER" id="PTHR42902:SF1">
    <property type="entry name" value="MALATE SYNTHASE 1-RELATED"/>
    <property type="match status" value="1"/>
</dbReference>
<keyword evidence="5 9" id="KW-0808">Transferase</keyword>
<feature type="domain" description="Malate synthase C-terminal" evidence="12">
    <location>
        <begin position="414"/>
        <end position="533"/>
    </location>
</feature>
<dbReference type="PANTHER" id="PTHR42902">
    <property type="entry name" value="MALATE SYNTHASE"/>
    <property type="match status" value="1"/>
</dbReference>
<evidence type="ECO:0000259" key="12">
    <source>
        <dbReference type="Pfam" id="PF20659"/>
    </source>
</evidence>
<evidence type="ECO:0000259" key="10">
    <source>
        <dbReference type="Pfam" id="PF01274"/>
    </source>
</evidence>
<dbReference type="Gene3D" id="1.20.1220.12">
    <property type="entry name" value="Malate synthase, domain III"/>
    <property type="match status" value="1"/>
</dbReference>
<comment type="caution">
    <text evidence="13">The sequence shown here is derived from an EMBL/GenBank/DDBJ whole genome shotgun (WGS) entry which is preliminary data.</text>
</comment>
<dbReference type="EMBL" id="JAPYYP010000005">
    <property type="protein sequence ID" value="MDA5107948.1"/>
    <property type="molecule type" value="Genomic_DNA"/>
</dbReference>
<dbReference type="GO" id="GO:0004474">
    <property type="term" value="F:malate synthase activity"/>
    <property type="evidence" value="ECO:0007669"/>
    <property type="project" value="UniProtKB-EC"/>
</dbReference>
<dbReference type="RefSeq" id="WP_271139690.1">
    <property type="nucleotide sequence ID" value="NZ_JAPYYP010000005.1"/>
</dbReference>
<dbReference type="NCBIfam" id="TIGR01344">
    <property type="entry name" value="malate_syn_A"/>
    <property type="match status" value="1"/>
</dbReference>
<keyword evidence="14" id="KW-1185">Reference proteome</keyword>
<dbReference type="InterPro" id="IPR001465">
    <property type="entry name" value="Malate_synthase_TIM"/>
</dbReference>
<sequence length="535" mass="59642">MVAVGGQQVNGVQIAGTVTPAFAEILTPEALKFVAGLTRTFAERRDALLRQRALRQAELDAGKKPDFLPETKHIRESSWTIAPIPADLQDRRVEITGPAGDRKMVINALNSGAKAFMADLEDANSPTWANTIQGQINLRDAVNRTIRYVSPEGKTYALTDQVATLIVRPRGWHLDEKHLLIDGKAASGSLVDFGLYFFHNAKTLIANGSGPYFYLPKLESHLEARLWNDVFVWAQDQLGIPRGTIKATVLIETILAAFEMDEIIWELREHMAGLNCGRWDYIFSYIKKFRRDPDVILPDRSVVTMTVPFMRAYSLLTIQTCHKRNAHAMGGMAAHIPVKHDPAANEEALKRVRADKLREVRDGHDGTWVAHPGLVPVAMEVFNEHMPAPNQVEKKREDVNVTAGELLAVPEGPITEAGLRTNIHVAIQYIAAWLNGSGAVPIFNLMEDAATAEISRAQVWQWIRHPKGILDDGRKVTAALTEQIRDEELEKIREAIGGEAYEAGRYEQAARLFTQLVLADEFVEFLTLPGYEVLE</sequence>
<evidence type="ECO:0000256" key="2">
    <source>
        <dbReference type="ARBA" id="ARBA00012636"/>
    </source>
</evidence>
<dbReference type="PROSITE" id="PS00510">
    <property type="entry name" value="MALATE_SYNTHASE"/>
    <property type="match status" value="1"/>
</dbReference>
<keyword evidence="3 9" id="KW-0329">Glyoxylate bypass</keyword>
<comment type="pathway">
    <text evidence="9">Carbohydrate metabolism; glyoxylate cycle; (S)-malate from isocitrate: step 2/2.</text>
</comment>
<dbReference type="GO" id="GO:0006099">
    <property type="term" value="P:tricarboxylic acid cycle"/>
    <property type="evidence" value="ECO:0007669"/>
    <property type="project" value="UniProtKB-KW"/>
</dbReference>
<dbReference type="SUPFAM" id="SSF51645">
    <property type="entry name" value="Malate synthase G"/>
    <property type="match status" value="1"/>
</dbReference>
<evidence type="ECO:0000256" key="5">
    <source>
        <dbReference type="ARBA" id="ARBA00022679"/>
    </source>
</evidence>
<evidence type="ECO:0000256" key="6">
    <source>
        <dbReference type="ARBA" id="ARBA00047918"/>
    </source>
</evidence>
<evidence type="ECO:0000313" key="13">
    <source>
        <dbReference type="EMBL" id="MDA5107948.1"/>
    </source>
</evidence>
<keyword evidence="4 9" id="KW-0816">Tricarboxylic acid cycle</keyword>
<dbReference type="Proteomes" id="UP001151071">
    <property type="component" value="Unassembled WGS sequence"/>
</dbReference>
<comment type="catalytic activity">
    <reaction evidence="6 9">
        <text>glyoxylate + acetyl-CoA + H2O = (S)-malate + CoA + H(+)</text>
        <dbReference type="Rhea" id="RHEA:18181"/>
        <dbReference type="ChEBI" id="CHEBI:15377"/>
        <dbReference type="ChEBI" id="CHEBI:15378"/>
        <dbReference type="ChEBI" id="CHEBI:15589"/>
        <dbReference type="ChEBI" id="CHEBI:36655"/>
        <dbReference type="ChEBI" id="CHEBI:57287"/>
        <dbReference type="ChEBI" id="CHEBI:57288"/>
        <dbReference type="EC" id="2.3.3.9"/>
    </reaction>
</comment>
<dbReference type="InterPro" id="IPR019830">
    <property type="entry name" value="Malate_synthase_CS"/>
</dbReference>
<keyword evidence="13" id="KW-0012">Acyltransferase</keyword>
<dbReference type="InterPro" id="IPR048356">
    <property type="entry name" value="MS_N"/>
</dbReference>